<proteinExistence type="predicted"/>
<dbReference type="Proteomes" id="UP001144204">
    <property type="component" value="Unassembled WGS sequence"/>
</dbReference>
<reference evidence="1" key="2">
    <citation type="journal article" date="2023" name="PLoS ONE">
        <title>Philodulcilactobacillus myokoensis gen. nov., sp. nov., a fructophilic, acidophilic, and agar-phobic lactic acid bacterium isolated from fermented vegetable extracts.</title>
        <authorList>
            <person name="Kouya T."/>
            <person name="Ishiyama Y."/>
            <person name="Ohashi S."/>
            <person name="Kumakubo R."/>
            <person name="Yamazaki T."/>
            <person name="Otaki T."/>
        </authorList>
    </citation>
    <scope>NUCLEOTIDE SEQUENCE</scope>
    <source>
        <strain evidence="1">WR16-4</strain>
    </source>
</reference>
<name>A0A9W6B0R4_9LACO</name>
<evidence type="ECO:0000313" key="2">
    <source>
        <dbReference type="Proteomes" id="UP001144204"/>
    </source>
</evidence>
<dbReference type="RefSeq" id="WP_286135778.1">
    <property type="nucleotide sequence ID" value="NZ_BRPL01000002.1"/>
</dbReference>
<dbReference type="EMBL" id="BRPL01000002">
    <property type="protein sequence ID" value="GLB46318.1"/>
    <property type="molecule type" value="Genomic_DNA"/>
</dbReference>
<organism evidence="1 2">
    <name type="scientific">Philodulcilactobacillus myokoensis</name>
    <dbReference type="NCBI Taxonomy" id="2929573"/>
    <lineage>
        <taxon>Bacteria</taxon>
        <taxon>Bacillati</taxon>
        <taxon>Bacillota</taxon>
        <taxon>Bacilli</taxon>
        <taxon>Lactobacillales</taxon>
        <taxon>Lactobacillaceae</taxon>
        <taxon>Philodulcilactobacillus</taxon>
    </lineage>
</organism>
<dbReference type="AlphaFoldDB" id="A0A9W6B0R4"/>
<keyword evidence="2" id="KW-1185">Reference proteome</keyword>
<evidence type="ECO:0000313" key="1">
    <source>
        <dbReference type="EMBL" id="GLB46318.1"/>
    </source>
</evidence>
<protein>
    <submittedName>
        <fullName evidence="1">Uncharacterized protein</fullName>
    </submittedName>
</protein>
<sequence length="136" mass="16276">MSNTRWRGRIHALKINSELLMKNCVDSYLKSIRTDKKDYYFKKFKESTKSLTDSYWKIDAIYSTNHAEKEKFDDAPGWMYDLLINSNNLYILSNVKDRYVFDWNLFDVHTVDRFLDELNRVDIFELDDGSYVMVTA</sequence>
<gene>
    <name evidence="1" type="ORF">WR164_02970</name>
</gene>
<reference evidence="1" key="1">
    <citation type="submission" date="2022-07" db="EMBL/GenBank/DDBJ databases">
        <authorList>
            <person name="Kouya T."/>
            <person name="Ishiyama Y."/>
        </authorList>
    </citation>
    <scope>NUCLEOTIDE SEQUENCE</scope>
    <source>
        <strain evidence="1">WR16-4</strain>
    </source>
</reference>
<comment type="caution">
    <text evidence="1">The sequence shown here is derived from an EMBL/GenBank/DDBJ whole genome shotgun (WGS) entry which is preliminary data.</text>
</comment>
<accession>A0A9W6B0R4</accession>